<dbReference type="GO" id="GO:0019985">
    <property type="term" value="P:translesion synthesis"/>
    <property type="evidence" value="ECO:0007669"/>
    <property type="project" value="TreeGrafter"/>
</dbReference>
<dbReference type="Proteomes" id="UP000198406">
    <property type="component" value="Unassembled WGS sequence"/>
</dbReference>
<dbReference type="InterPro" id="IPR022649">
    <property type="entry name" value="Pr_cel_nuc_antig_C"/>
</dbReference>
<organism evidence="10 11">
    <name type="scientific">Fistulifera solaris</name>
    <name type="common">Oleaginous diatom</name>
    <dbReference type="NCBI Taxonomy" id="1519565"/>
    <lineage>
        <taxon>Eukaryota</taxon>
        <taxon>Sar</taxon>
        <taxon>Stramenopiles</taxon>
        <taxon>Ochrophyta</taxon>
        <taxon>Bacillariophyta</taxon>
        <taxon>Bacillariophyceae</taxon>
        <taxon>Bacillariophycidae</taxon>
        <taxon>Naviculales</taxon>
        <taxon>Naviculaceae</taxon>
        <taxon>Fistulifera</taxon>
    </lineage>
</organism>
<dbReference type="GO" id="GO:0006272">
    <property type="term" value="P:leading strand elongation"/>
    <property type="evidence" value="ECO:0007669"/>
    <property type="project" value="TreeGrafter"/>
</dbReference>
<proteinExistence type="inferred from homology"/>
<evidence type="ECO:0000256" key="2">
    <source>
        <dbReference type="ARBA" id="ARBA00010462"/>
    </source>
</evidence>
<dbReference type="AlphaFoldDB" id="A0A1Z5JMX8"/>
<dbReference type="PANTHER" id="PTHR11352:SF0">
    <property type="entry name" value="PROLIFERATING CELL NUCLEAR ANTIGEN"/>
    <property type="match status" value="1"/>
</dbReference>
<keyword evidence="4 7" id="KW-0238">DNA-binding</keyword>
<evidence type="ECO:0000256" key="3">
    <source>
        <dbReference type="ARBA" id="ARBA00022705"/>
    </source>
</evidence>
<evidence type="ECO:0000256" key="7">
    <source>
        <dbReference type="RuleBase" id="RU003671"/>
    </source>
</evidence>
<dbReference type="EMBL" id="BDSP01000092">
    <property type="protein sequence ID" value="GAX15355.1"/>
    <property type="molecule type" value="Genomic_DNA"/>
</dbReference>
<dbReference type="PROSITE" id="PS00293">
    <property type="entry name" value="PCNA_2"/>
    <property type="match status" value="1"/>
</dbReference>
<evidence type="ECO:0000259" key="8">
    <source>
        <dbReference type="Pfam" id="PF00705"/>
    </source>
</evidence>
<gene>
    <name evidence="10" type="ORF">FisN_8Lh355</name>
</gene>
<dbReference type="Pfam" id="PF02747">
    <property type="entry name" value="PCNA_C"/>
    <property type="match status" value="1"/>
</dbReference>
<dbReference type="GO" id="GO:0043626">
    <property type="term" value="C:PCNA complex"/>
    <property type="evidence" value="ECO:0007669"/>
    <property type="project" value="TreeGrafter"/>
</dbReference>
<comment type="caution">
    <text evidence="10">The sequence shown here is derived from an EMBL/GenBank/DDBJ whole genome shotgun (WGS) entry which is preliminary data.</text>
</comment>
<dbReference type="GO" id="GO:0003677">
    <property type="term" value="F:DNA binding"/>
    <property type="evidence" value="ECO:0007669"/>
    <property type="project" value="UniProtKB-KW"/>
</dbReference>
<dbReference type="OrthoDB" id="534348at2759"/>
<dbReference type="HAMAP" id="MF_00317">
    <property type="entry name" value="DNApol_clamp_arch"/>
    <property type="match status" value="1"/>
</dbReference>
<dbReference type="SUPFAM" id="SSF55979">
    <property type="entry name" value="DNA clamp"/>
    <property type="match status" value="2"/>
</dbReference>
<dbReference type="InParanoid" id="A0A1Z5JMX8"/>
<dbReference type="PANTHER" id="PTHR11352">
    <property type="entry name" value="PROLIFERATING CELL NUCLEAR ANTIGEN"/>
    <property type="match status" value="1"/>
</dbReference>
<dbReference type="GO" id="GO:0030337">
    <property type="term" value="F:DNA polymerase processivity factor activity"/>
    <property type="evidence" value="ECO:0007669"/>
    <property type="project" value="InterPro"/>
</dbReference>
<reference evidence="10 11" key="1">
    <citation type="journal article" date="2015" name="Plant Cell">
        <title>Oil accumulation by the oleaginous diatom Fistulifera solaris as revealed by the genome and transcriptome.</title>
        <authorList>
            <person name="Tanaka T."/>
            <person name="Maeda Y."/>
            <person name="Veluchamy A."/>
            <person name="Tanaka M."/>
            <person name="Abida H."/>
            <person name="Marechal E."/>
            <person name="Bowler C."/>
            <person name="Muto M."/>
            <person name="Sunaga Y."/>
            <person name="Tanaka M."/>
            <person name="Yoshino T."/>
            <person name="Taniguchi T."/>
            <person name="Fukuda Y."/>
            <person name="Nemoto M."/>
            <person name="Matsumoto M."/>
            <person name="Wong P.S."/>
            <person name="Aburatani S."/>
            <person name="Fujibuchi W."/>
        </authorList>
    </citation>
    <scope>NUCLEOTIDE SEQUENCE [LARGE SCALE GENOMIC DNA]</scope>
    <source>
        <strain evidence="10 11">JPCC DA0580</strain>
    </source>
</reference>
<keyword evidence="3 7" id="KW-0235">DNA replication</keyword>
<dbReference type="InterPro" id="IPR000730">
    <property type="entry name" value="Pr_cel_nuc_antig"/>
</dbReference>
<accession>A0A1Z5JMX8</accession>
<feature type="domain" description="Proliferating cell nuclear antigen PCNA N-terminal" evidence="8">
    <location>
        <begin position="1"/>
        <end position="124"/>
    </location>
</feature>
<evidence type="ECO:0000313" key="10">
    <source>
        <dbReference type="EMBL" id="GAX15355.1"/>
    </source>
</evidence>
<dbReference type="InterPro" id="IPR022648">
    <property type="entry name" value="Pr_cel_nuc_antig_N"/>
</dbReference>
<protein>
    <recommendedName>
        <fullName evidence="6">DNA sliding clamp PCNA</fullName>
    </recommendedName>
</protein>
<comment type="similarity">
    <text evidence="2 7">Belongs to the PCNA family.</text>
</comment>
<evidence type="ECO:0000256" key="5">
    <source>
        <dbReference type="ARBA" id="ARBA00023242"/>
    </source>
</evidence>
<dbReference type="FunFam" id="3.70.10.10:FF:000001">
    <property type="entry name" value="Proliferating cell nuclear antigen"/>
    <property type="match status" value="1"/>
</dbReference>
<dbReference type="GO" id="GO:0006275">
    <property type="term" value="P:regulation of DNA replication"/>
    <property type="evidence" value="ECO:0007669"/>
    <property type="project" value="InterPro"/>
</dbReference>
<dbReference type="FunCoup" id="A0A1Z5JMX8">
    <property type="interactions" value="924"/>
</dbReference>
<dbReference type="GO" id="GO:0006298">
    <property type="term" value="P:mismatch repair"/>
    <property type="evidence" value="ECO:0007669"/>
    <property type="project" value="TreeGrafter"/>
</dbReference>
<dbReference type="InterPro" id="IPR022659">
    <property type="entry name" value="Pr_cel_nuc_antig_CS"/>
</dbReference>
<dbReference type="CDD" id="cd00577">
    <property type="entry name" value="PCNA"/>
    <property type="match status" value="1"/>
</dbReference>
<evidence type="ECO:0000256" key="1">
    <source>
        <dbReference type="ARBA" id="ARBA00004123"/>
    </source>
</evidence>
<evidence type="ECO:0000256" key="4">
    <source>
        <dbReference type="ARBA" id="ARBA00023125"/>
    </source>
</evidence>
<evidence type="ECO:0000259" key="9">
    <source>
        <dbReference type="Pfam" id="PF02747"/>
    </source>
</evidence>
<dbReference type="Gene3D" id="3.70.10.10">
    <property type="match status" value="1"/>
</dbReference>
<feature type="domain" description="Proliferating cell nuclear antigen PCNA C-terminal" evidence="9">
    <location>
        <begin position="127"/>
        <end position="254"/>
    </location>
</feature>
<evidence type="ECO:0000256" key="6">
    <source>
        <dbReference type="RuleBase" id="RU000641"/>
    </source>
</evidence>
<keyword evidence="5 6" id="KW-0539">Nucleus</keyword>
<evidence type="ECO:0000313" key="11">
    <source>
        <dbReference type="Proteomes" id="UP000198406"/>
    </source>
</evidence>
<name>A0A1Z5JMX8_FISSO</name>
<dbReference type="Pfam" id="PF00705">
    <property type="entry name" value="PCNA_N"/>
    <property type="match status" value="1"/>
</dbReference>
<comment type="subcellular location">
    <subcellularLocation>
        <location evidence="1 6">Nucleus</location>
    </subcellularLocation>
</comment>
<dbReference type="PRINTS" id="PR00339">
    <property type="entry name" value="PCNACYCLIN"/>
</dbReference>
<dbReference type="NCBIfam" id="TIGR00590">
    <property type="entry name" value="pcna"/>
    <property type="match status" value="1"/>
</dbReference>
<sequence>MFEARLANGNIFKMIVESIRELVVDVNIDCSTEELSIQCMDSAHVALVSMSLSQSAFDHFRCDRSLSLGLNLPNVSKIFKMMGRDDTMVLKAEDSADKLMLMFENDKSGTIADFELKLMAIEAEQLGVPDTAYKCSISMPSSEFQRIVRDLQVMGDTCKISCTKEGLKFSATGQIGTGNILMRQNVASEKEEDHVTIDMEEPVELNFALRYLNFFTKATPLSPTVILKMSPGLPIVIEYPIEQLGHVKYYLAPKMEEDEEE</sequence>
<keyword evidence="11" id="KW-1185">Reference proteome</keyword>
<comment type="function">
    <text evidence="6">This protein is an auxiliary protein of DNA polymerase delta and is involved in the control of eukaryotic DNA replication by increasing the polymerase's processivity during elongation of the leading strand.</text>
</comment>
<dbReference type="InterPro" id="IPR046938">
    <property type="entry name" value="DNA_clamp_sf"/>
</dbReference>